<feature type="compositionally biased region" description="Basic and acidic residues" evidence="1">
    <location>
        <begin position="54"/>
        <end position="63"/>
    </location>
</feature>
<reference evidence="2 3" key="1">
    <citation type="submission" date="2024-05" db="EMBL/GenBank/DDBJ databases">
        <title>Genome sequencing and assembly of Indian major carp, Cirrhinus mrigala (Hamilton, 1822).</title>
        <authorList>
            <person name="Mohindra V."/>
            <person name="Chowdhury L.M."/>
            <person name="Lal K."/>
            <person name="Jena J.K."/>
        </authorList>
    </citation>
    <scope>NUCLEOTIDE SEQUENCE [LARGE SCALE GENOMIC DNA]</scope>
    <source>
        <strain evidence="2">CM1030</strain>
        <tissue evidence="2">Blood</tissue>
    </source>
</reference>
<dbReference type="Proteomes" id="UP001529510">
    <property type="component" value="Unassembled WGS sequence"/>
</dbReference>
<sequence>MWNFYQMETVSENENPPQSPTSTTASTPSQSTSGEKGAPTSPSQSPTPCRMKLRSQDSTRSEQ</sequence>
<protein>
    <submittedName>
        <fullName evidence="2">Uncharacterized protein</fullName>
    </submittedName>
</protein>
<dbReference type="AlphaFoldDB" id="A0ABD0RE31"/>
<feature type="region of interest" description="Disordered" evidence="1">
    <location>
        <begin position="1"/>
        <end position="63"/>
    </location>
</feature>
<name>A0ABD0RE31_CIRMR</name>
<feature type="compositionally biased region" description="Polar residues" evidence="1">
    <location>
        <begin position="1"/>
        <end position="15"/>
    </location>
</feature>
<proteinExistence type="predicted"/>
<comment type="caution">
    <text evidence="2">The sequence shown here is derived from an EMBL/GenBank/DDBJ whole genome shotgun (WGS) entry which is preliminary data.</text>
</comment>
<keyword evidence="3" id="KW-1185">Reference proteome</keyword>
<accession>A0ABD0RE31</accession>
<evidence type="ECO:0000313" key="2">
    <source>
        <dbReference type="EMBL" id="KAL0196066.1"/>
    </source>
</evidence>
<dbReference type="EMBL" id="JAMKFB020000004">
    <property type="protein sequence ID" value="KAL0196066.1"/>
    <property type="molecule type" value="Genomic_DNA"/>
</dbReference>
<gene>
    <name evidence="2" type="ORF">M9458_009638</name>
</gene>
<feature type="compositionally biased region" description="Low complexity" evidence="1">
    <location>
        <begin position="20"/>
        <end position="33"/>
    </location>
</feature>
<evidence type="ECO:0000313" key="3">
    <source>
        <dbReference type="Proteomes" id="UP001529510"/>
    </source>
</evidence>
<feature type="non-terminal residue" evidence="2">
    <location>
        <position position="63"/>
    </location>
</feature>
<evidence type="ECO:0000256" key="1">
    <source>
        <dbReference type="SAM" id="MobiDB-lite"/>
    </source>
</evidence>
<organism evidence="2 3">
    <name type="scientific">Cirrhinus mrigala</name>
    <name type="common">Mrigala</name>
    <dbReference type="NCBI Taxonomy" id="683832"/>
    <lineage>
        <taxon>Eukaryota</taxon>
        <taxon>Metazoa</taxon>
        <taxon>Chordata</taxon>
        <taxon>Craniata</taxon>
        <taxon>Vertebrata</taxon>
        <taxon>Euteleostomi</taxon>
        <taxon>Actinopterygii</taxon>
        <taxon>Neopterygii</taxon>
        <taxon>Teleostei</taxon>
        <taxon>Ostariophysi</taxon>
        <taxon>Cypriniformes</taxon>
        <taxon>Cyprinidae</taxon>
        <taxon>Labeoninae</taxon>
        <taxon>Labeonini</taxon>
        <taxon>Cirrhinus</taxon>
    </lineage>
</organism>